<reference evidence="4 5" key="1">
    <citation type="submission" date="2019-08" db="EMBL/GenBank/DDBJ databases">
        <title>In-depth cultivation of the pig gut microbiome towards novel bacterial diversity and tailored functional studies.</title>
        <authorList>
            <person name="Wylensek D."/>
            <person name="Hitch T.C.A."/>
            <person name="Clavel T."/>
        </authorList>
    </citation>
    <scope>NUCLEOTIDE SEQUENCE [LARGE SCALE GENOMIC DNA]</scope>
    <source>
        <strain evidence="4 5">SM-530-WT-4B</strain>
    </source>
</reference>
<dbReference type="InterPro" id="IPR036264">
    <property type="entry name" value="Bact_exopeptidase_dim_dom"/>
</dbReference>
<dbReference type="SUPFAM" id="SSF53187">
    <property type="entry name" value="Zn-dependent exopeptidases"/>
    <property type="match status" value="1"/>
</dbReference>
<proteinExistence type="predicted"/>
<keyword evidence="1" id="KW-0479">Metal-binding</keyword>
<dbReference type="InterPro" id="IPR002933">
    <property type="entry name" value="Peptidase_M20"/>
</dbReference>
<sequence>MIAQKFWDETHRRDLLDFYVEAVKTRSYSDQEGELAQKLLAKMKELEYDEAYVDAAGNVCGRVGCGGKVIHFDSHMDTVLAENAAEWKHPPFAGEIEDGMLYGRGAVDMKGGLTASICAAGAAKKLALLEGKTVWVTGSVCEEYCDGVCLEHFYRDSGVSPDFCVICEPSDNVITLGHAGKVQARVVTHGVSAHGSAPERGVNAVYEMAEIIQRVEALNAKLRENGGGTIVLSHISCQTASLNAVPDRCEIYLDRRLRLGETTAQVATELAALAAGKRASVEPGTLIHTSWNGARLVYRPEHDPWKIDESHPLTLACNAAYEKTFGEAPARYDFWDFGTNAVVPVAMGVPTIGFGPGKYKLAHMTDERCALAKVEEACCFYIHLIETL</sequence>
<dbReference type="Gene3D" id="3.30.70.360">
    <property type="match status" value="1"/>
</dbReference>
<dbReference type="PANTHER" id="PTHR43808">
    <property type="entry name" value="ACETYLORNITHINE DEACETYLASE"/>
    <property type="match status" value="1"/>
</dbReference>
<evidence type="ECO:0000259" key="3">
    <source>
        <dbReference type="Pfam" id="PF07687"/>
    </source>
</evidence>
<dbReference type="Proteomes" id="UP000473699">
    <property type="component" value="Unassembled WGS sequence"/>
</dbReference>
<dbReference type="AlphaFoldDB" id="A0A6L5YEU3"/>
<evidence type="ECO:0000256" key="2">
    <source>
        <dbReference type="ARBA" id="ARBA00022801"/>
    </source>
</evidence>
<evidence type="ECO:0000313" key="4">
    <source>
        <dbReference type="EMBL" id="MST56603.1"/>
    </source>
</evidence>
<name>A0A6L5YEU3_9BACT</name>
<accession>A0A6L5YEU3</accession>
<dbReference type="Gene3D" id="3.40.630.10">
    <property type="entry name" value="Zn peptidases"/>
    <property type="match status" value="1"/>
</dbReference>
<dbReference type="Pfam" id="PF07687">
    <property type="entry name" value="M20_dimer"/>
    <property type="match status" value="1"/>
</dbReference>
<dbReference type="NCBIfam" id="TIGR03526">
    <property type="entry name" value="selenium_YgeY"/>
    <property type="match status" value="1"/>
</dbReference>
<dbReference type="Pfam" id="PF01546">
    <property type="entry name" value="Peptidase_M20"/>
    <property type="match status" value="1"/>
</dbReference>
<protein>
    <submittedName>
        <fullName evidence="4">YgeY family selenium metabolism-linked hydrolase</fullName>
    </submittedName>
</protein>
<evidence type="ECO:0000313" key="5">
    <source>
        <dbReference type="Proteomes" id="UP000473699"/>
    </source>
</evidence>
<dbReference type="InterPro" id="IPR017706">
    <property type="entry name" value="Peptidase_M20/DapE_YgeY"/>
</dbReference>
<feature type="domain" description="Peptidase M20 dimerisation" evidence="3">
    <location>
        <begin position="177"/>
        <end position="275"/>
    </location>
</feature>
<keyword evidence="2 4" id="KW-0378">Hydrolase</keyword>
<comment type="caution">
    <text evidence="4">The sequence shown here is derived from an EMBL/GenBank/DDBJ whole genome shotgun (WGS) entry which is preliminary data.</text>
</comment>
<dbReference type="SUPFAM" id="SSF55031">
    <property type="entry name" value="Bacterial exopeptidase dimerisation domain"/>
    <property type="match status" value="1"/>
</dbReference>
<keyword evidence="5" id="KW-1185">Reference proteome</keyword>
<evidence type="ECO:0000256" key="1">
    <source>
        <dbReference type="ARBA" id="ARBA00022723"/>
    </source>
</evidence>
<dbReference type="NCBIfam" id="NF009555">
    <property type="entry name" value="PRK13004.1"/>
    <property type="match status" value="1"/>
</dbReference>
<dbReference type="EMBL" id="VUNH01000014">
    <property type="protein sequence ID" value="MST56603.1"/>
    <property type="molecule type" value="Genomic_DNA"/>
</dbReference>
<organism evidence="4 5">
    <name type="scientific">Pyramidobacter porci</name>
    <dbReference type="NCBI Taxonomy" id="2605789"/>
    <lineage>
        <taxon>Bacteria</taxon>
        <taxon>Thermotogati</taxon>
        <taxon>Synergistota</taxon>
        <taxon>Synergistia</taxon>
        <taxon>Synergistales</taxon>
        <taxon>Dethiosulfovibrionaceae</taxon>
        <taxon>Pyramidobacter</taxon>
    </lineage>
</organism>
<dbReference type="InterPro" id="IPR011650">
    <property type="entry name" value="Peptidase_M20_dimer"/>
</dbReference>
<dbReference type="PANTHER" id="PTHR43808:SF31">
    <property type="entry name" value="N-ACETYL-L-CITRULLINE DEACETYLASE"/>
    <property type="match status" value="1"/>
</dbReference>
<dbReference type="GO" id="GO:0008777">
    <property type="term" value="F:acetylornithine deacetylase activity"/>
    <property type="evidence" value="ECO:0007669"/>
    <property type="project" value="TreeGrafter"/>
</dbReference>
<dbReference type="GO" id="GO:0006526">
    <property type="term" value="P:L-arginine biosynthetic process"/>
    <property type="evidence" value="ECO:0007669"/>
    <property type="project" value="TreeGrafter"/>
</dbReference>
<dbReference type="GO" id="GO:0046872">
    <property type="term" value="F:metal ion binding"/>
    <property type="evidence" value="ECO:0007669"/>
    <property type="project" value="UniProtKB-KW"/>
</dbReference>
<dbReference type="InterPro" id="IPR050072">
    <property type="entry name" value="Peptidase_M20A"/>
</dbReference>
<dbReference type="RefSeq" id="WP_154529675.1">
    <property type="nucleotide sequence ID" value="NZ_VUNH01000014.1"/>
</dbReference>
<gene>
    <name evidence="4" type="ORF">FYJ74_11285</name>
</gene>